<dbReference type="Gene3D" id="3.50.50.60">
    <property type="entry name" value="FAD/NAD(P)-binding domain"/>
    <property type="match status" value="2"/>
</dbReference>
<dbReference type="GO" id="GO:0050660">
    <property type="term" value="F:flavin adenine dinucleotide binding"/>
    <property type="evidence" value="ECO:0007669"/>
    <property type="project" value="TreeGrafter"/>
</dbReference>
<dbReference type="RefSeq" id="WP_109951553.1">
    <property type="nucleotide sequence ID" value="NZ_CP029551.1"/>
</dbReference>
<feature type="active site" description="Proton acceptor" evidence="4">
    <location>
        <position position="442"/>
    </location>
</feature>
<dbReference type="SUPFAM" id="SSF55424">
    <property type="entry name" value="FAD/NAD-linked reductases, dimerisation (C-terminal) domain"/>
    <property type="match status" value="1"/>
</dbReference>
<dbReference type="Pfam" id="PF02852">
    <property type="entry name" value="Pyr_redox_dim"/>
    <property type="match status" value="1"/>
</dbReference>
<keyword evidence="5" id="KW-0520">NAD</keyword>
<proteinExistence type="inferred from homology"/>
<dbReference type="KEGG" id="meti:DK427_12520"/>
<protein>
    <submittedName>
        <fullName evidence="9">Dihydrolipoyl dehydrogenase</fullName>
    </submittedName>
</protein>
<dbReference type="PRINTS" id="PR00411">
    <property type="entry name" value="PNDRDTASEI"/>
</dbReference>
<dbReference type="InterPro" id="IPR016156">
    <property type="entry name" value="FAD/NAD-linked_Rdtase_dimer_sf"/>
</dbReference>
<feature type="domain" description="FAD/NAD(P)-binding" evidence="8">
    <location>
        <begin position="6"/>
        <end position="309"/>
    </location>
</feature>
<dbReference type="PIRSF" id="PIRSF000350">
    <property type="entry name" value="Mercury_reductase_MerA"/>
    <property type="match status" value="1"/>
</dbReference>
<dbReference type="NCBIfam" id="NF004939">
    <property type="entry name" value="PRK06292.1-1"/>
    <property type="match status" value="1"/>
</dbReference>
<comment type="cofactor">
    <cofactor evidence="5">
        <name>FAD</name>
        <dbReference type="ChEBI" id="CHEBI:57692"/>
    </cofactor>
    <text evidence="5">Binds 1 FAD per subunit.</text>
</comment>
<accession>A0A2U8VSN2</accession>
<dbReference type="Proteomes" id="UP000246058">
    <property type="component" value="Chromosome"/>
</dbReference>
<name>A0A2U8VSN2_9HYPH</name>
<comment type="similarity">
    <text evidence="1">Belongs to the class-I pyridine nucleotide-disulfide oxidoreductase family.</text>
</comment>
<evidence type="ECO:0000256" key="5">
    <source>
        <dbReference type="PIRSR" id="PIRSR000350-3"/>
    </source>
</evidence>
<dbReference type="EMBL" id="CP029551">
    <property type="protein sequence ID" value="AWN36451.1"/>
    <property type="molecule type" value="Genomic_DNA"/>
</dbReference>
<evidence type="ECO:0000313" key="9">
    <source>
        <dbReference type="EMBL" id="AWN36451.1"/>
    </source>
</evidence>
<dbReference type="InterPro" id="IPR001100">
    <property type="entry name" value="Pyr_nuc-diS_OxRdtase"/>
</dbReference>
<evidence type="ECO:0000313" key="10">
    <source>
        <dbReference type="Proteomes" id="UP000246058"/>
    </source>
</evidence>
<evidence type="ECO:0000256" key="4">
    <source>
        <dbReference type="PIRSR" id="PIRSR000350-2"/>
    </source>
</evidence>
<evidence type="ECO:0000256" key="1">
    <source>
        <dbReference type="ARBA" id="ARBA00007532"/>
    </source>
</evidence>
<sequence length="463" mass="47862">MPEYSFDVAIIGAGTAGIAAYRAAVEAGADAVLIERGPGGTTCARVGCMPSKLLIAAGEAAHAARQAGLFGVRVGEVRIDGPAVLHRVRAERDRFVSAVFDSLDEIPDVRRIAGEARFLDARTLAVGPHKVAFSSAVIATGSSPAVPKLLRGLGDRVLTTDTIFEITDLPDSLAVLGGGPVGVELAQAMARLGVAVTVIDTGSTLAGLTHPDLVQAAAEIYAADMTLLRETEIERAEATNAGVRLAWRGADGTRGEGCFASVLSAAGRPPNLAGLDLAAAGLDLDDEGLPRFDPRSLVCHGTPLLIAGDANALRPILHEASRQGTIAGRNAAALARGQSLDAPESWTTLAMVFTHPQTARVGAPYDDGAEDRVVGTASFCDQGRARIEAANQGGIRLWGDRAGRLLGGELIGPEVEHLAHILADAIAAGRTVQDLLDRPVYHPTVEEGLQSALTALARAAPQA</sequence>
<evidence type="ECO:0000259" key="8">
    <source>
        <dbReference type="Pfam" id="PF07992"/>
    </source>
</evidence>
<feature type="binding site" evidence="5">
    <location>
        <position position="309"/>
    </location>
    <ligand>
        <name>FAD</name>
        <dbReference type="ChEBI" id="CHEBI:57692"/>
    </ligand>
</feature>
<dbReference type="PRINTS" id="PR00368">
    <property type="entry name" value="FADPNR"/>
</dbReference>
<keyword evidence="3 5" id="KW-0274">FAD</keyword>
<evidence type="ECO:0000256" key="2">
    <source>
        <dbReference type="ARBA" id="ARBA00022630"/>
    </source>
</evidence>
<evidence type="ECO:0000259" key="7">
    <source>
        <dbReference type="Pfam" id="PF02852"/>
    </source>
</evidence>
<feature type="binding site" evidence="5">
    <location>
        <begin position="177"/>
        <end position="184"/>
    </location>
    <ligand>
        <name>NAD(+)</name>
        <dbReference type="ChEBI" id="CHEBI:57540"/>
    </ligand>
</feature>
<evidence type="ECO:0000256" key="6">
    <source>
        <dbReference type="PIRSR" id="PIRSR000350-4"/>
    </source>
</evidence>
<dbReference type="Gene3D" id="3.30.390.30">
    <property type="match status" value="1"/>
</dbReference>
<feature type="binding site" evidence="5">
    <location>
        <position position="267"/>
    </location>
    <ligand>
        <name>NAD(+)</name>
        <dbReference type="ChEBI" id="CHEBI:57540"/>
    </ligand>
</feature>
<dbReference type="GO" id="GO:0003955">
    <property type="term" value="F:NAD(P)H dehydrogenase (quinone) activity"/>
    <property type="evidence" value="ECO:0007669"/>
    <property type="project" value="TreeGrafter"/>
</dbReference>
<dbReference type="AlphaFoldDB" id="A0A2U8VSN2"/>
<reference evidence="9 10" key="1">
    <citation type="submission" date="2018-05" db="EMBL/GenBank/DDBJ databases">
        <title>Complete Genome Sequence of Methylobacterium sp. 17Sr1-43.</title>
        <authorList>
            <person name="Srinivasan S."/>
        </authorList>
    </citation>
    <scope>NUCLEOTIDE SEQUENCE [LARGE SCALE GENOMIC DNA]</scope>
    <source>
        <strain evidence="9 10">17Sr1-43</strain>
    </source>
</reference>
<feature type="domain" description="Pyridine nucleotide-disulphide oxidoreductase dimerisation" evidence="7">
    <location>
        <begin position="350"/>
        <end position="452"/>
    </location>
</feature>
<gene>
    <name evidence="9" type="ORF">DK427_12520</name>
</gene>
<organism evidence="9 10">
    <name type="scientific">Methylobacterium radiodurans</name>
    <dbReference type="NCBI Taxonomy" id="2202828"/>
    <lineage>
        <taxon>Bacteria</taxon>
        <taxon>Pseudomonadati</taxon>
        <taxon>Pseudomonadota</taxon>
        <taxon>Alphaproteobacteria</taxon>
        <taxon>Hyphomicrobiales</taxon>
        <taxon>Methylobacteriaceae</taxon>
        <taxon>Methylobacterium</taxon>
    </lineage>
</organism>
<feature type="binding site" evidence="5">
    <location>
        <position position="52"/>
    </location>
    <ligand>
        <name>FAD</name>
        <dbReference type="ChEBI" id="CHEBI:57692"/>
    </ligand>
</feature>
<dbReference type="PANTHER" id="PTHR43014">
    <property type="entry name" value="MERCURIC REDUCTASE"/>
    <property type="match status" value="1"/>
</dbReference>
<evidence type="ECO:0000256" key="3">
    <source>
        <dbReference type="ARBA" id="ARBA00022827"/>
    </source>
</evidence>
<feature type="binding site" evidence="5">
    <location>
        <begin position="140"/>
        <end position="142"/>
    </location>
    <ligand>
        <name>FAD</name>
        <dbReference type="ChEBI" id="CHEBI:57692"/>
    </ligand>
</feature>
<dbReference type="InterPro" id="IPR004099">
    <property type="entry name" value="Pyr_nucl-diS_OxRdtase_dimer"/>
</dbReference>
<keyword evidence="2" id="KW-0285">Flavoprotein</keyword>
<dbReference type="PANTHER" id="PTHR43014:SF4">
    <property type="entry name" value="PYRIDINE NUCLEOTIDE-DISULFIDE OXIDOREDUCTASE RCLA-RELATED"/>
    <property type="match status" value="1"/>
</dbReference>
<dbReference type="Pfam" id="PF07992">
    <property type="entry name" value="Pyr_redox_2"/>
    <property type="match status" value="1"/>
</dbReference>
<dbReference type="OrthoDB" id="9776382at2"/>
<dbReference type="SUPFAM" id="SSF51905">
    <property type="entry name" value="FAD/NAD(P)-binding domain"/>
    <property type="match status" value="2"/>
</dbReference>
<dbReference type="InterPro" id="IPR036188">
    <property type="entry name" value="FAD/NAD-bd_sf"/>
</dbReference>
<keyword evidence="5" id="KW-0547">Nucleotide-binding</keyword>
<keyword evidence="10" id="KW-1185">Reference proteome</keyword>
<dbReference type="InterPro" id="IPR023753">
    <property type="entry name" value="FAD/NAD-binding_dom"/>
</dbReference>
<feature type="disulfide bond" description="Redox-active" evidence="6">
    <location>
        <begin position="43"/>
        <end position="48"/>
    </location>
</feature>